<proteinExistence type="predicted"/>
<comment type="caution">
    <text evidence="1">The sequence shown here is derived from an EMBL/GenBank/DDBJ whole genome shotgun (WGS) entry which is preliminary data.</text>
</comment>
<sequence length="659" mass="73796">MTIFESAFRKRVSGLKSPSSAEYSQSLWDSAYANVHPTLDDTNLYQSAKWIAAEFAFAREVFKSPSFGPLSPEWATILAIASLNREYLTAIQLRDEKANEIKKTQSVSFDAHLEIRIEGPGGQHFTIDDYVESATDLTESWLFDAFKASGPNPPPQELSVYAVEAGVSYSFRKAMNSLWNQVWHEGWYCELSPDSSFNWKPADPSARVLNQTWLKRQQRNLLNYAHIDSTVWPALTPSERKKRSRQWAVTSVRRVSGKVKIKVSSPSYISRKLPIYTIEKGAIEYSYLYEFFDTEMPKQKGVTAAKLLSAWHLLVDIANGLKQGVALPTTLSPEQARMLALEVPAAALCKAIEDGLNVDSATSAAIIDFLTFEIKTGKNQKGHRGLWSAPLVRVPQCNDYVLPLPALMTSNPLRKMEAWLEKGGIDDSNPITARGERYEASYRKKIKESVAANKKFSSASFAEHGVKKTKNFSEQIDLLVSFGGLCLVGEIKLFLMPADPSERARYDKKLEAAALQTKRKLEILKTRPDVTAATLGISAGNAEKLRYLPIVVTAQDYGFSTKVRDVLIVEAGFLEMFLSGNEIVVGRTMQRGGRRAANHEIEYYRNELEAADRFEEEASSPYVLKRILERYSWGRTPFPSLAHANVTLAVPIYKDGSDL</sequence>
<reference evidence="1 2" key="1">
    <citation type="submission" date="2024-06" db="EMBL/GenBank/DDBJ databases">
        <title>Genomic Encyclopedia of Type Strains, Phase IV (KMG-IV): sequencing the most valuable type-strain genomes for metagenomic binning, comparative biology and taxonomic classification.</title>
        <authorList>
            <person name="Goeker M."/>
        </authorList>
    </citation>
    <scope>NUCLEOTIDE SEQUENCE [LARGE SCALE GENOMIC DNA]</scope>
    <source>
        <strain evidence="1 2">DSM 29780</strain>
    </source>
</reference>
<evidence type="ECO:0008006" key="3">
    <source>
        <dbReference type="Google" id="ProtNLM"/>
    </source>
</evidence>
<name>A0ABV2IYH1_9HYPH</name>
<keyword evidence="2" id="KW-1185">Reference proteome</keyword>
<evidence type="ECO:0000313" key="1">
    <source>
        <dbReference type="EMBL" id="MET3613560.1"/>
    </source>
</evidence>
<dbReference type="RefSeq" id="WP_354556087.1">
    <property type="nucleotide sequence ID" value="NZ_JBEPMB010000002.1"/>
</dbReference>
<organism evidence="1 2">
    <name type="scientific">Rhizobium aquaticum</name>
    <dbReference type="NCBI Taxonomy" id="1549636"/>
    <lineage>
        <taxon>Bacteria</taxon>
        <taxon>Pseudomonadati</taxon>
        <taxon>Pseudomonadota</taxon>
        <taxon>Alphaproteobacteria</taxon>
        <taxon>Hyphomicrobiales</taxon>
        <taxon>Rhizobiaceae</taxon>
        <taxon>Rhizobium/Agrobacterium group</taxon>
        <taxon>Rhizobium</taxon>
    </lineage>
</organism>
<accession>A0ABV2IYH1</accession>
<gene>
    <name evidence="1" type="ORF">ABID16_001889</name>
</gene>
<protein>
    <recommendedName>
        <fullName evidence="3">NERD domain-containing protein</fullName>
    </recommendedName>
</protein>
<dbReference type="Proteomes" id="UP001549047">
    <property type="component" value="Unassembled WGS sequence"/>
</dbReference>
<evidence type="ECO:0000313" key="2">
    <source>
        <dbReference type="Proteomes" id="UP001549047"/>
    </source>
</evidence>
<dbReference type="EMBL" id="JBEPMB010000002">
    <property type="protein sequence ID" value="MET3613560.1"/>
    <property type="molecule type" value="Genomic_DNA"/>
</dbReference>